<keyword evidence="2" id="KW-1185">Reference proteome</keyword>
<protein>
    <submittedName>
        <fullName evidence="1">Uncharacterized protein</fullName>
    </submittedName>
</protein>
<gene>
    <name evidence="1" type="ORF">ECE50_026420</name>
</gene>
<comment type="caution">
    <text evidence="1">The sequence shown here is derived from an EMBL/GenBank/DDBJ whole genome shotgun (WGS) entry which is preliminary data.</text>
</comment>
<dbReference type="EMBL" id="RIAR02000001">
    <property type="protein sequence ID" value="NSL90385.1"/>
    <property type="molecule type" value="Genomic_DNA"/>
</dbReference>
<reference evidence="1" key="1">
    <citation type="submission" date="2020-05" db="EMBL/GenBank/DDBJ databases">
        <title>Chitinophaga laudate sp. nov., isolated from a tropical peat swamp.</title>
        <authorList>
            <person name="Goh C.B.S."/>
            <person name="Lee M.S."/>
            <person name="Parimannan S."/>
            <person name="Pasbakhsh P."/>
            <person name="Yule C.M."/>
            <person name="Rajandas H."/>
            <person name="Loke S."/>
            <person name="Croft L."/>
            <person name="Tan J.B.L."/>
        </authorList>
    </citation>
    <scope>NUCLEOTIDE SEQUENCE</scope>
    <source>
        <strain evidence="1">Mgbs1</strain>
    </source>
</reference>
<dbReference type="Proteomes" id="UP000281028">
    <property type="component" value="Unassembled WGS sequence"/>
</dbReference>
<organism evidence="1 2">
    <name type="scientific">Chitinophaga solisilvae</name>
    <dbReference type="NCBI Taxonomy" id="1233460"/>
    <lineage>
        <taxon>Bacteria</taxon>
        <taxon>Pseudomonadati</taxon>
        <taxon>Bacteroidota</taxon>
        <taxon>Chitinophagia</taxon>
        <taxon>Chitinophagales</taxon>
        <taxon>Chitinophagaceae</taxon>
        <taxon>Chitinophaga</taxon>
    </lineage>
</organism>
<dbReference type="AlphaFoldDB" id="A0A433WES0"/>
<evidence type="ECO:0000313" key="2">
    <source>
        <dbReference type="Proteomes" id="UP000281028"/>
    </source>
</evidence>
<sequence length="138" mass="15199">MYLPAQYHTVSVAGRCRETVQQVVANRTIKAVHEKDTILYRRFLRKKNDDVLLKVNNPVSCKDATKGRNTNMIGQYLGSNGCMAALPCYSRPVAVYTVKHIRNFVTGLIGATVLTGREVITGNSSRKSIVPEEEAAGS</sequence>
<evidence type="ECO:0000313" key="1">
    <source>
        <dbReference type="EMBL" id="NSL90385.1"/>
    </source>
</evidence>
<accession>A0A433WES0</accession>
<proteinExistence type="predicted"/>
<name>A0A433WES0_9BACT</name>